<dbReference type="EMBL" id="OV170233">
    <property type="protein sequence ID" value="CAH0719261.1"/>
    <property type="molecule type" value="Genomic_DNA"/>
</dbReference>
<proteinExistence type="predicted"/>
<dbReference type="Gene3D" id="1.10.357.150">
    <property type="match status" value="1"/>
</dbReference>
<dbReference type="InterPro" id="IPR046362">
    <property type="entry name" value="Zw10/DSL1_C_sf"/>
</dbReference>
<reference evidence="5" key="1">
    <citation type="submission" date="2021-12" db="EMBL/GenBank/DDBJ databases">
        <authorList>
            <person name="Martin H S."/>
        </authorList>
    </citation>
    <scope>NUCLEOTIDE SEQUENCE</scope>
</reference>
<feature type="non-terminal residue" evidence="5">
    <location>
        <position position="729"/>
    </location>
</feature>
<dbReference type="InterPro" id="IPR048344">
    <property type="entry name" value="Zw10_middle"/>
</dbReference>
<dbReference type="PANTHER" id="PTHR12205:SF0">
    <property type="entry name" value="CENTROMERE_KINETOCHORE PROTEIN ZW10 HOMOLOG"/>
    <property type="match status" value="1"/>
</dbReference>
<evidence type="ECO:0000256" key="1">
    <source>
        <dbReference type="SAM" id="Coils"/>
    </source>
</evidence>
<dbReference type="OrthoDB" id="534815at2759"/>
<dbReference type="Pfam" id="PF20665">
    <property type="entry name" value="Zw10_middle"/>
    <property type="match status" value="1"/>
</dbReference>
<dbReference type="GO" id="GO:0006888">
    <property type="term" value="P:endoplasmic reticulum to Golgi vesicle-mediated transport"/>
    <property type="evidence" value="ECO:0007669"/>
    <property type="project" value="TreeGrafter"/>
</dbReference>
<keyword evidence="1" id="KW-0175">Coiled coil</keyword>
<dbReference type="GO" id="GO:0007094">
    <property type="term" value="P:mitotic spindle assembly checkpoint signaling"/>
    <property type="evidence" value="ECO:0007669"/>
    <property type="project" value="TreeGrafter"/>
</dbReference>
<dbReference type="Proteomes" id="UP000838878">
    <property type="component" value="Chromosome 13"/>
</dbReference>
<feature type="coiled-coil region" evidence="1">
    <location>
        <begin position="70"/>
        <end position="117"/>
    </location>
</feature>
<dbReference type="PANTHER" id="PTHR12205">
    <property type="entry name" value="CENTROMERE/KINETOCHORE PROTEIN ZW10"/>
    <property type="match status" value="1"/>
</dbReference>
<keyword evidence="6" id="KW-1185">Reference proteome</keyword>
<dbReference type="GO" id="GO:1990423">
    <property type="term" value="C:RZZ complex"/>
    <property type="evidence" value="ECO:0007669"/>
    <property type="project" value="TreeGrafter"/>
</dbReference>
<dbReference type="InterPro" id="IPR055148">
    <property type="entry name" value="ZW10_C_2"/>
</dbReference>
<feature type="domain" description="Centromere/kinetochore protein zw10 middle" evidence="2">
    <location>
        <begin position="204"/>
        <end position="398"/>
    </location>
</feature>
<dbReference type="Pfam" id="PF22766">
    <property type="entry name" value="ZW10_C2"/>
    <property type="match status" value="1"/>
</dbReference>
<name>A0A8J9Y944_9NEOP</name>
<protein>
    <recommendedName>
        <fullName evidence="7">Centromere/kinetochore protein zw10-like protein</fullName>
    </recommendedName>
</protein>
<evidence type="ECO:0000259" key="3">
    <source>
        <dbReference type="Pfam" id="PF20666"/>
    </source>
</evidence>
<dbReference type="AlphaFoldDB" id="A0A8J9Y944"/>
<dbReference type="GO" id="GO:0005737">
    <property type="term" value="C:cytoplasm"/>
    <property type="evidence" value="ECO:0007669"/>
    <property type="project" value="GOC"/>
</dbReference>
<sequence length="729" mass="85296">MSLLSAVLQEADKGTTNELKKCRDELMPMLKDLTERVQMLSWSLQQNFIDTYFHFTPTKSLEQLNYKNRKENILTDYAKFKEDIKSLQEKFENKEVIEEFNSNCKKLHKLMKTLNDLCVVVEGKKIFYNANREFGRNNYIEAILSVKELLKKIRDLKFEGNGIKALQNITAQAENYLAHYTAQLSVEWEDIFTWSEKKGVHFLIYSLSVQQSDPSLIQNILKSLYFTERMNAELGLFSHFFIDQLLHNVIRHNCEIFTEDHIGALVFNIKISFNETKRPNFQTIFNNLTAIFEFLQSTLGSQFEADRTFIQVFSDTISEKFFSKIIEDCIRNNLPSCDSSYQNYKNIVMELDCFNKFLIELKFVEADDSPLNKYINDTECVLYNKKCDKLLSDIRNLLGESLSYGTVVVGNTFETVNDSIFTTSFREVDYDLNNPLFLPKCVISQNVKKIMTMIVEHLEESVKLPEKYRNQLVMYIKDIAVMYQCIIPKKFKVNLDCCPLDIALFFNNCFYLAHSLLGPPWKNTLPPALADLLNTMLLECIQDLRVLGLEKMSLYLQHQKNVITEKIESNELPWTHESYETLDIAINHAITLMHELKVTWYNILPTKMYELSICTLVQALCHSMLERIFVNTKPISEDLVYMMAVRFEDTIAEIMTLFEEPVQFETKISVWNKFIKMPKLLKAQMLEIANLWSGDNELSQSYACEEIRLIVKMRFPDDKYRLKILKEIQ</sequence>
<dbReference type="InterPro" id="IPR048343">
    <property type="entry name" value="ZW10_C"/>
</dbReference>
<feature type="domain" description="Centromere/kinetochore protein zw10 C-terminal" evidence="3">
    <location>
        <begin position="437"/>
        <end position="562"/>
    </location>
</feature>
<gene>
    <name evidence="5" type="ORF">BINO364_LOCUS5629</name>
</gene>
<accession>A0A8J9Y944</accession>
<dbReference type="Pfam" id="PF20666">
    <property type="entry name" value="ZW10_C"/>
    <property type="match status" value="1"/>
</dbReference>
<evidence type="ECO:0000313" key="6">
    <source>
        <dbReference type="Proteomes" id="UP000838878"/>
    </source>
</evidence>
<feature type="domain" description="ZW10 C-terminal helical" evidence="4">
    <location>
        <begin position="586"/>
        <end position="728"/>
    </location>
</feature>
<evidence type="ECO:0000313" key="5">
    <source>
        <dbReference type="EMBL" id="CAH0719261.1"/>
    </source>
</evidence>
<evidence type="ECO:0000259" key="4">
    <source>
        <dbReference type="Pfam" id="PF22766"/>
    </source>
</evidence>
<organism evidence="5 6">
    <name type="scientific">Brenthis ino</name>
    <name type="common">lesser marbled fritillary</name>
    <dbReference type="NCBI Taxonomy" id="405034"/>
    <lineage>
        <taxon>Eukaryota</taxon>
        <taxon>Metazoa</taxon>
        <taxon>Ecdysozoa</taxon>
        <taxon>Arthropoda</taxon>
        <taxon>Hexapoda</taxon>
        <taxon>Insecta</taxon>
        <taxon>Pterygota</taxon>
        <taxon>Neoptera</taxon>
        <taxon>Endopterygota</taxon>
        <taxon>Lepidoptera</taxon>
        <taxon>Glossata</taxon>
        <taxon>Ditrysia</taxon>
        <taxon>Papilionoidea</taxon>
        <taxon>Nymphalidae</taxon>
        <taxon>Heliconiinae</taxon>
        <taxon>Argynnini</taxon>
        <taxon>Brenthis</taxon>
    </lineage>
</organism>
<evidence type="ECO:0000259" key="2">
    <source>
        <dbReference type="Pfam" id="PF20665"/>
    </source>
</evidence>
<evidence type="ECO:0008006" key="7">
    <source>
        <dbReference type="Google" id="ProtNLM"/>
    </source>
</evidence>